<dbReference type="OrthoDB" id="9769860at2"/>
<feature type="domain" description="Aminoglycoside phosphotransferase" evidence="1">
    <location>
        <begin position="101"/>
        <end position="277"/>
    </location>
</feature>
<dbReference type="PANTHER" id="PTHR11012:SF30">
    <property type="entry name" value="PROTEIN KINASE-LIKE DOMAIN-CONTAINING"/>
    <property type="match status" value="1"/>
</dbReference>
<gene>
    <name evidence="2" type="ORF">RSSM_06847</name>
</gene>
<dbReference type="PANTHER" id="PTHR11012">
    <property type="entry name" value="PROTEIN KINASE-LIKE DOMAIN-CONTAINING"/>
    <property type="match status" value="1"/>
</dbReference>
<name>M5TRD8_9BACT</name>
<dbReference type="SUPFAM" id="SSF56112">
    <property type="entry name" value="Protein kinase-like (PK-like)"/>
    <property type="match status" value="1"/>
</dbReference>
<evidence type="ECO:0000313" key="2">
    <source>
        <dbReference type="EMBL" id="EMI51705.1"/>
    </source>
</evidence>
<evidence type="ECO:0000313" key="3">
    <source>
        <dbReference type="Proteomes" id="UP000011885"/>
    </source>
</evidence>
<reference evidence="2 3" key="1">
    <citation type="journal article" date="2013" name="Mar. Genomics">
        <title>Expression of sulfatases in Rhodopirellula baltica and the diversity of sulfatases in the genus Rhodopirellula.</title>
        <authorList>
            <person name="Wegner C.E."/>
            <person name="Richter-Heitmann T."/>
            <person name="Klindworth A."/>
            <person name="Klockow C."/>
            <person name="Richter M."/>
            <person name="Achstetter T."/>
            <person name="Glockner F.O."/>
            <person name="Harder J."/>
        </authorList>
    </citation>
    <scope>NUCLEOTIDE SEQUENCE [LARGE SCALE GENOMIC DNA]</scope>
    <source>
        <strain evidence="2 3">SM41</strain>
    </source>
</reference>
<accession>M5TRD8</accession>
<organism evidence="2 3">
    <name type="scientific">Rhodopirellula sallentina SM41</name>
    <dbReference type="NCBI Taxonomy" id="1263870"/>
    <lineage>
        <taxon>Bacteria</taxon>
        <taxon>Pseudomonadati</taxon>
        <taxon>Planctomycetota</taxon>
        <taxon>Planctomycetia</taxon>
        <taxon>Pirellulales</taxon>
        <taxon>Pirellulaceae</taxon>
        <taxon>Rhodopirellula</taxon>
    </lineage>
</organism>
<dbReference type="EMBL" id="ANOH01000489">
    <property type="protein sequence ID" value="EMI51705.1"/>
    <property type="molecule type" value="Genomic_DNA"/>
</dbReference>
<dbReference type="InterPro" id="IPR002575">
    <property type="entry name" value="Aminoglycoside_PTrfase"/>
</dbReference>
<sequence>MPSDFERSPELCQWLLQALSAQDIVSVQRLQSLWSGYGEIVRVELSGGPEKSVIVKHVSPPTQKSHPRGWNTSRSHERKIRSYDIESNWYRSWSDRCDANCRVARCLAEDTISGGRVLVLEDLDAAGFPVRRQHLDSQGVATGLRWLANFHATFMGTPPFAKDSPNGLWPTGCYWHLQTRPDEWEAMPSGPLKDAAKAIDDKLQSAKFQTLVHGDAKVANFCFADAPSIAPAMVDFQYVGRGCGMKDVAYFLGSCLNETQCEQFEEAHLETYFETLRSATANSDTHPDIAPDIHTDIDLLEREWRDLYPMAWADFVRFLEGWCPGHAKLHQYSRRMVDTAIEKLNAT</sequence>
<dbReference type="AlphaFoldDB" id="M5TRD8"/>
<dbReference type="PATRIC" id="fig|1263870.3.peg.7263"/>
<dbReference type="RefSeq" id="WP_008689544.1">
    <property type="nucleotide sequence ID" value="NZ_ANOH01000489.1"/>
</dbReference>
<proteinExistence type="predicted"/>
<dbReference type="Gene3D" id="3.90.1200.10">
    <property type="match status" value="1"/>
</dbReference>
<dbReference type="Proteomes" id="UP000011885">
    <property type="component" value="Unassembled WGS sequence"/>
</dbReference>
<comment type="caution">
    <text evidence="2">The sequence shown here is derived from an EMBL/GenBank/DDBJ whole genome shotgun (WGS) entry which is preliminary data.</text>
</comment>
<dbReference type="Pfam" id="PF01636">
    <property type="entry name" value="APH"/>
    <property type="match status" value="1"/>
</dbReference>
<keyword evidence="3" id="KW-1185">Reference proteome</keyword>
<protein>
    <submittedName>
        <fullName evidence="2">Protein containing DUF227</fullName>
    </submittedName>
</protein>
<dbReference type="InterPro" id="IPR011009">
    <property type="entry name" value="Kinase-like_dom_sf"/>
</dbReference>
<evidence type="ECO:0000259" key="1">
    <source>
        <dbReference type="Pfam" id="PF01636"/>
    </source>
</evidence>